<evidence type="ECO:0000313" key="1">
    <source>
        <dbReference type="EnsemblPlants" id="OBART09G03570.1"/>
    </source>
</evidence>
<organism evidence="1">
    <name type="scientific">Oryza barthii</name>
    <dbReference type="NCBI Taxonomy" id="65489"/>
    <lineage>
        <taxon>Eukaryota</taxon>
        <taxon>Viridiplantae</taxon>
        <taxon>Streptophyta</taxon>
        <taxon>Embryophyta</taxon>
        <taxon>Tracheophyta</taxon>
        <taxon>Spermatophyta</taxon>
        <taxon>Magnoliopsida</taxon>
        <taxon>Liliopsida</taxon>
        <taxon>Poales</taxon>
        <taxon>Poaceae</taxon>
        <taxon>BOP clade</taxon>
        <taxon>Oryzoideae</taxon>
        <taxon>Oryzeae</taxon>
        <taxon>Oryzinae</taxon>
        <taxon>Oryza</taxon>
    </lineage>
</organism>
<reference evidence="1" key="2">
    <citation type="submission" date="2015-03" db="UniProtKB">
        <authorList>
            <consortium name="EnsemblPlants"/>
        </authorList>
    </citation>
    <scope>IDENTIFICATION</scope>
</reference>
<keyword evidence="2" id="KW-1185">Reference proteome</keyword>
<evidence type="ECO:0000313" key="2">
    <source>
        <dbReference type="Proteomes" id="UP000026960"/>
    </source>
</evidence>
<dbReference type="Gramene" id="OBART09G03570.1">
    <property type="protein sequence ID" value="OBART09G03570.1"/>
    <property type="gene ID" value="OBART09G03570"/>
</dbReference>
<accession>A0A0D3H4L5</accession>
<dbReference type="HOGENOM" id="CLU_3035549_0_0_1"/>
<proteinExistence type="predicted"/>
<protein>
    <submittedName>
        <fullName evidence="1">Uncharacterized protein</fullName>
    </submittedName>
</protein>
<sequence>MESVFKPFLDRLHIMFSRSTDPDEEHFATPADRGVEETIVAANETAASSEEKGGR</sequence>
<dbReference type="PaxDb" id="65489-OBART09G03570.1"/>
<dbReference type="AlphaFoldDB" id="A0A0D3H4L5"/>
<dbReference type="EnsemblPlants" id="OBART09G03570.1">
    <property type="protein sequence ID" value="OBART09G03570.1"/>
    <property type="gene ID" value="OBART09G03570"/>
</dbReference>
<dbReference type="Proteomes" id="UP000026960">
    <property type="component" value="Chromosome 9"/>
</dbReference>
<name>A0A0D3H4L5_9ORYZ</name>
<reference evidence="1" key="1">
    <citation type="journal article" date="2009" name="Rice">
        <title>De Novo Next Generation Sequencing of Plant Genomes.</title>
        <authorList>
            <person name="Rounsley S."/>
            <person name="Marri P.R."/>
            <person name="Yu Y."/>
            <person name="He R."/>
            <person name="Sisneros N."/>
            <person name="Goicoechea J.L."/>
            <person name="Lee S.J."/>
            <person name="Angelova A."/>
            <person name="Kudrna D."/>
            <person name="Luo M."/>
            <person name="Affourtit J."/>
            <person name="Desany B."/>
            <person name="Knight J."/>
            <person name="Niazi F."/>
            <person name="Egholm M."/>
            <person name="Wing R.A."/>
        </authorList>
    </citation>
    <scope>NUCLEOTIDE SEQUENCE [LARGE SCALE GENOMIC DNA]</scope>
    <source>
        <strain evidence="1">cv. IRGC 105608</strain>
    </source>
</reference>